<dbReference type="PANTHER" id="PTHR10257:SF3">
    <property type="entry name" value="SERINE_THREONINE-PROTEIN PHOSPHATASE 2A 56 KDA REGULATORY SUBUNIT GAMMA ISOFORM"/>
    <property type="match status" value="1"/>
</dbReference>
<comment type="similarity">
    <text evidence="1">Belongs to the phosphatase 2A regulatory subunit B56 family.</text>
</comment>
<dbReference type="GO" id="GO:0000159">
    <property type="term" value="C:protein phosphatase type 2A complex"/>
    <property type="evidence" value="ECO:0007669"/>
    <property type="project" value="InterPro"/>
</dbReference>
<evidence type="ECO:0000256" key="1">
    <source>
        <dbReference type="ARBA" id="ARBA00009745"/>
    </source>
</evidence>
<dbReference type="Gene3D" id="1.25.10.10">
    <property type="entry name" value="Leucine-rich Repeat Variant"/>
    <property type="match status" value="1"/>
</dbReference>
<dbReference type="AlphaFoldDB" id="A0A5K3F6M1"/>
<dbReference type="InterPro" id="IPR002554">
    <property type="entry name" value="PP2A_B56"/>
</dbReference>
<organism evidence="3">
    <name type="scientific">Mesocestoides corti</name>
    <name type="common">Flatworm</name>
    <dbReference type="NCBI Taxonomy" id="53468"/>
    <lineage>
        <taxon>Eukaryota</taxon>
        <taxon>Metazoa</taxon>
        <taxon>Spiralia</taxon>
        <taxon>Lophotrochozoa</taxon>
        <taxon>Platyhelminthes</taxon>
        <taxon>Cestoda</taxon>
        <taxon>Eucestoda</taxon>
        <taxon>Cyclophyllidea</taxon>
        <taxon>Mesocestoididae</taxon>
        <taxon>Mesocestoides</taxon>
    </lineage>
</organism>
<dbReference type="Pfam" id="PF01603">
    <property type="entry name" value="B56"/>
    <property type="match status" value="1"/>
</dbReference>
<proteinExistence type="inferred from homology"/>
<reference evidence="3" key="1">
    <citation type="submission" date="2019-11" db="UniProtKB">
        <authorList>
            <consortium name="WormBaseParasite"/>
        </authorList>
    </citation>
    <scope>IDENTIFICATION</scope>
</reference>
<protein>
    <submittedName>
        <fullName evidence="3">PPP6R2</fullName>
    </submittedName>
</protein>
<dbReference type="PANTHER" id="PTHR10257">
    <property type="entry name" value="SERINE/THREONINE PROTEIN PHOSPHATASE 2A PP2A REGULATORY SUBUNIT B"/>
    <property type="match status" value="1"/>
</dbReference>
<feature type="region of interest" description="Disordered" evidence="2">
    <location>
        <begin position="66"/>
        <end position="85"/>
    </location>
</feature>
<name>A0A5K3F6M1_MESCO</name>
<dbReference type="InterPro" id="IPR011989">
    <property type="entry name" value="ARM-like"/>
</dbReference>
<evidence type="ECO:0000256" key="2">
    <source>
        <dbReference type="SAM" id="MobiDB-lite"/>
    </source>
</evidence>
<sequence>TFDFTANKNSQLEEKQFKTSTLQDVSTYLFESPSVDITEDEEVYEAVVRMFSANVFRPLPPPLHKLTRSPYDPQDINEKEEEEEAKEPAWPHLELVYEIFLRFLSLMNIKTVFLKKHISHAFVLNLLAVFDTEDRRERDCAKLILHKIYTKLIKLRVFIRKQMIFTFQSFVFDMVQFNGIGELLEIFGSIVSGYQTPLTPEQVESLRKAILPLHKPWSMSVYHPQLAYCIAQFLEKDTS</sequence>
<dbReference type="WBParaSite" id="MCU_005367-RA">
    <property type="protein sequence ID" value="MCU_005367-RA"/>
    <property type="gene ID" value="MCU_005367"/>
</dbReference>
<dbReference type="GO" id="GO:0019888">
    <property type="term" value="F:protein phosphatase regulator activity"/>
    <property type="evidence" value="ECO:0007669"/>
    <property type="project" value="InterPro"/>
</dbReference>
<dbReference type="SUPFAM" id="SSF48371">
    <property type="entry name" value="ARM repeat"/>
    <property type="match status" value="1"/>
</dbReference>
<dbReference type="InterPro" id="IPR016024">
    <property type="entry name" value="ARM-type_fold"/>
</dbReference>
<accession>A0A5K3F6M1</accession>
<dbReference type="GO" id="GO:0007165">
    <property type="term" value="P:signal transduction"/>
    <property type="evidence" value="ECO:0007669"/>
    <property type="project" value="InterPro"/>
</dbReference>
<evidence type="ECO:0000313" key="3">
    <source>
        <dbReference type="WBParaSite" id="MCU_005367-RA"/>
    </source>
</evidence>